<keyword evidence="16" id="KW-1185">Reference proteome</keyword>
<gene>
    <name evidence="15" type="primary">ribB</name>
    <name evidence="15" type="ORF">DWY20_09390</name>
</gene>
<evidence type="ECO:0000256" key="1">
    <source>
        <dbReference type="ARBA" id="ARBA00000141"/>
    </source>
</evidence>
<comment type="similarity">
    <text evidence="5">In the N-terminal section; belongs to the DHBP synthase family.</text>
</comment>
<evidence type="ECO:0000256" key="11">
    <source>
        <dbReference type="ARBA" id="ARBA00022842"/>
    </source>
</evidence>
<comment type="cofactor">
    <cofactor evidence="2">
        <name>Mn(2+)</name>
        <dbReference type="ChEBI" id="CHEBI:29035"/>
    </cofactor>
</comment>
<dbReference type="GO" id="GO:0008686">
    <property type="term" value="F:3,4-dihydroxy-2-butanone-4-phosphate synthase activity"/>
    <property type="evidence" value="ECO:0007669"/>
    <property type="project" value="UniProtKB-EC"/>
</dbReference>
<reference evidence="15 16" key="1">
    <citation type="submission" date="2018-08" db="EMBL/GenBank/DDBJ databases">
        <title>A genome reference for cultivated species of the human gut microbiota.</title>
        <authorList>
            <person name="Zou Y."/>
            <person name="Xue W."/>
            <person name="Luo G."/>
        </authorList>
    </citation>
    <scope>NUCLEOTIDE SEQUENCE [LARGE SCALE GENOMIC DNA]</scope>
    <source>
        <strain evidence="15 16">AF24-2</strain>
    </source>
</reference>
<dbReference type="FunFam" id="3.90.870.10:FF:000001">
    <property type="entry name" value="Riboflavin biosynthesis protein RibBA"/>
    <property type="match status" value="1"/>
</dbReference>
<dbReference type="Gene3D" id="3.90.870.10">
    <property type="entry name" value="DHBP synthase"/>
    <property type="match status" value="1"/>
</dbReference>
<dbReference type="InterPro" id="IPR017945">
    <property type="entry name" value="DHBP_synth_RibB-like_a/b_dom"/>
</dbReference>
<comment type="pathway">
    <text evidence="4 14">Cofactor biosynthesis; riboflavin biosynthesis; 2-hydroxy-3-oxobutyl phosphate from D-ribulose 5-phosphate: step 1/1.</text>
</comment>
<dbReference type="SUPFAM" id="SSF55821">
    <property type="entry name" value="YrdC/RibB"/>
    <property type="match status" value="1"/>
</dbReference>
<dbReference type="UniPathway" id="UPA00275">
    <property type="reaction ID" value="UER00399"/>
</dbReference>
<dbReference type="PANTHER" id="PTHR21327">
    <property type="entry name" value="GTP CYCLOHYDROLASE II-RELATED"/>
    <property type="match status" value="1"/>
</dbReference>
<evidence type="ECO:0000256" key="5">
    <source>
        <dbReference type="ARBA" id="ARBA00005520"/>
    </source>
</evidence>
<evidence type="ECO:0000256" key="13">
    <source>
        <dbReference type="ARBA" id="ARBA00023239"/>
    </source>
</evidence>
<evidence type="ECO:0000256" key="10">
    <source>
        <dbReference type="ARBA" id="ARBA00022723"/>
    </source>
</evidence>
<dbReference type="Pfam" id="PF00926">
    <property type="entry name" value="DHBP_synthase"/>
    <property type="match status" value="1"/>
</dbReference>
<evidence type="ECO:0000256" key="2">
    <source>
        <dbReference type="ARBA" id="ARBA00001936"/>
    </source>
</evidence>
<keyword evidence="13 14" id="KW-0456">Lyase</keyword>
<dbReference type="GO" id="GO:0009231">
    <property type="term" value="P:riboflavin biosynthetic process"/>
    <property type="evidence" value="ECO:0007669"/>
    <property type="project" value="UniProtKB-UniPathway"/>
</dbReference>
<evidence type="ECO:0000256" key="3">
    <source>
        <dbReference type="ARBA" id="ARBA00002284"/>
    </source>
</evidence>
<dbReference type="PANTHER" id="PTHR21327:SF18">
    <property type="entry name" value="3,4-DIHYDROXY-2-BUTANONE 4-PHOSPHATE SYNTHASE"/>
    <property type="match status" value="1"/>
</dbReference>
<accession>A0A412GK97</accession>
<sequence>MLSSVEEGLEDIRQGKIIIVIDDENRENEGDFIIAGEKITPEKVNFMITHGKGLLCVPIPKARCAELKLAPMATDNTSLLGTPFTMSVDLKGYGCTTGVSAFDRAKTIHALVCGNIAPEELARPGHIFPLYGATNGVLERDGHTEALLDLTRLAGLKPGGALIEILNEDGTMARLPQLEKIAQKFQLKIISIKSIQEYRIKNNL</sequence>
<evidence type="ECO:0000256" key="4">
    <source>
        <dbReference type="ARBA" id="ARBA00004904"/>
    </source>
</evidence>
<comment type="similarity">
    <text evidence="6">In the C-terminal section; belongs to the GTP cyclohydrolase II family.</text>
</comment>
<dbReference type="RefSeq" id="WP_007568146.1">
    <property type="nucleotide sequence ID" value="NZ_CABKNL010000049.1"/>
</dbReference>
<dbReference type="AlphaFoldDB" id="A0A412GK97"/>
<dbReference type="InterPro" id="IPR000422">
    <property type="entry name" value="DHBP_synthase_RibB"/>
</dbReference>
<evidence type="ECO:0000256" key="7">
    <source>
        <dbReference type="ARBA" id="ARBA00012153"/>
    </source>
</evidence>
<evidence type="ECO:0000313" key="15">
    <source>
        <dbReference type="EMBL" id="RGR95260.1"/>
    </source>
</evidence>
<evidence type="ECO:0000256" key="8">
    <source>
        <dbReference type="ARBA" id="ARBA00018836"/>
    </source>
</evidence>
<dbReference type="EMBL" id="QRUU01000038">
    <property type="protein sequence ID" value="RGR95260.1"/>
    <property type="molecule type" value="Genomic_DNA"/>
</dbReference>
<evidence type="ECO:0000313" key="16">
    <source>
        <dbReference type="Proteomes" id="UP000285864"/>
    </source>
</evidence>
<comment type="similarity">
    <text evidence="14">Belongs to the DHBP synthase family.</text>
</comment>
<evidence type="ECO:0000256" key="12">
    <source>
        <dbReference type="ARBA" id="ARBA00023211"/>
    </source>
</evidence>
<dbReference type="GO" id="GO:0046872">
    <property type="term" value="F:metal ion binding"/>
    <property type="evidence" value="ECO:0007669"/>
    <property type="project" value="UniProtKB-KW"/>
</dbReference>
<comment type="caution">
    <text evidence="15">The sequence shown here is derived from an EMBL/GenBank/DDBJ whole genome shotgun (WGS) entry which is preliminary data.</text>
</comment>
<comment type="subunit">
    <text evidence="14">Homodimer.</text>
</comment>
<comment type="function">
    <text evidence="3 14">Catalyzes the conversion of D-ribulose 5-phosphate to formate and 3,4-dihydroxy-2-butanone 4-phosphate.</text>
</comment>
<evidence type="ECO:0000256" key="6">
    <source>
        <dbReference type="ARBA" id="ARBA00008976"/>
    </source>
</evidence>
<dbReference type="Proteomes" id="UP000285864">
    <property type="component" value="Unassembled WGS sequence"/>
</dbReference>
<keyword evidence="11 14" id="KW-0460">Magnesium</keyword>
<protein>
    <recommendedName>
        <fullName evidence="8 14">3,4-dihydroxy-2-butanone 4-phosphate synthase</fullName>
        <shortName evidence="14">DHBP synthase</shortName>
        <ecNumber evidence="7 14">4.1.99.12</ecNumber>
    </recommendedName>
</protein>
<name>A0A412GK97_9BACT</name>
<dbReference type="GO" id="GO:0003935">
    <property type="term" value="F:GTP cyclohydrolase II activity"/>
    <property type="evidence" value="ECO:0007669"/>
    <property type="project" value="TreeGrafter"/>
</dbReference>
<organism evidence="15 16">
    <name type="scientific">Phocaeicola coprocola</name>
    <dbReference type="NCBI Taxonomy" id="310298"/>
    <lineage>
        <taxon>Bacteria</taxon>
        <taxon>Pseudomonadati</taxon>
        <taxon>Bacteroidota</taxon>
        <taxon>Bacteroidia</taxon>
        <taxon>Bacteroidales</taxon>
        <taxon>Bacteroidaceae</taxon>
        <taxon>Phocaeicola</taxon>
    </lineage>
</organism>
<comment type="cofactor">
    <cofactor evidence="14">
        <name>Mg(2+)</name>
        <dbReference type="ChEBI" id="CHEBI:18420"/>
    </cofactor>
    <cofactor evidence="14">
        <name>Mn(2+)</name>
        <dbReference type="ChEBI" id="CHEBI:29035"/>
    </cofactor>
    <text evidence="14">Binds 2 divalent metal cations per subunit. Magnesium or manganese.</text>
</comment>
<keyword evidence="9 14" id="KW-0686">Riboflavin biosynthesis</keyword>
<keyword evidence="12 14" id="KW-0464">Manganese</keyword>
<dbReference type="GO" id="GO:0005829">
    <property type="term" value="C:cytosol"/>
    <property type="evidence" value="ECO:0007669"/>
    <property type="project" value="TreeGrafter"/>
</dbReference>
<comment type="catalytic activity">
    <reaction evidence="1 14">
        <text>D-ribulose 5-phosphate = (2S)-2-hydroxy-3-oxobutyl phosphate + formate + H(+)</text>
        <dbReference type="Rhea" id="RHEA:18457"/>
        <dbReference type="ChEBI" id="CHEBI:15378"/>
        <dbReference type="ChEBI" id="CHEBI:15740"/>
        <dbReference type="ChEBI" id="CHEBI:58121"/>
        <dbReference type="ChEBI" id="CHEBI:58830"/>
        <dbReference type="EC" id="4.1.99.12"/>
    </reaction>
</comment>
<evidence type="ECO:0000256" key="9">
    <source>
        <dbReference type="ARBA" id="ARBA00022619"/>
    </source>
</evidence>
<dbReference type="EC" id="4.1.99.12" evidence="7 14"/>
<dbReference type="NCBIfam" id="TIGR00506">
    <property type="entry name" value="ribB"/>
    <property type="match status" value="1"/>
</dbReference>
<proteinExistence type="inferred from homology"/>
<evidence type="ECO:0000256" key="14">
    <source>
        <dbReference type="RuleBase" id="RU003843"/>
    </source>
</evidence>
<keyword evidence="10 14" id="KW-0479">Metal-binding</keyword>